<dbReference type="Pfam" id="PF00291">
    <property type="entry name" value="PALP"/>
    <property type="match status" value="1"/>
</dbReference>
<keyword evidence="4" id="KW-0456">Lyase</keyword>
<evidence type="ECO:0000256" key="2">
    <source>
        <dbReference type="ARBA" id="ARBA00022898"/>
    </source>
</evidence>
<gene>
    <name evidence="4" type="ORF">GQE98_08470</name>
</gene>
<dbReference type="AlphaFoldDB" id="A0A6L8W8W2"/>
<sequence>MRVISNPHRGKGLPDQEGLECGSIITNPQSAMALIAQCPVAHTTPLLSKPEIAHQLGISQLYIKDERSRMGLGSFKALGAAFAIAKQATARWEKCPEIPIESVLKETTFVCASAGNHGLSMAAGARVFGSTAVVYLSESVPDSFADKLKSKGAVVKRAGANYEASMAAARKAAHDNGWQLLSDSSWLGYSSPARDVMEGYLIMGAELSGQIKEAPSHIFLQAGVGGLAAAAAAMSRRLWQHAPKIIIVEPESAPCLIDSIEAAKPIHAKGEVSNMGRLDCKEPSHLALRYLAEEADYFMTISDEFADKTCRWLAQHNLDSTPSGIAGLAGLKMLREANDLTSLDEEASVLTFLSEEATDNA</sequence>
<feature type="domain" description="Tryptophan synthase beta chain-like PALP" evidence="3">
    <location>
        <begin position="43"/>
        <end position="354"/>
    </location>
</feature>
<reference evidence="4 5" key="1">
    <citation type="submission" date="2019-12" db="EMBL/GenBank/DDBJ databases">
        <title>Snethiella sp. nov. sp. isolated from sea sand.</title>
        <authorList>
            <person name="Kim J."/>
            <person name="Jeong S.E."/>
            <person name="Jung H.S."/>
            <person name="Jeon C.O."/>
        </authorList>
    </citation>
    <scope>NUCLEOTIDE SEQUENCE [LARGE SCALE GENOMIC DNA]</scope>
    <source>
        <strain evidence="4 5">DP05</strain>
    </source>
</reference>
<evidence type="ECO:0000259" key="3">
    <source>
        <dbReference type="Pfam" id="PF00291"/>
    </source>
</evidence>
<protein>
    <submittedName>
        <fullName evidence="4">Diaminopropionate ammonia-lyase</fullName>
        <ecNumber evidence="4">4.3.1.15</ecNumber>
    </submittedName>
</protein>
<dbReference type="PANTHER" id="PTHR42937">
    <property type="match status" value="1"/>
</dbReference>
<dbReference type="Gene3D" id="3.40.50.1100">
    <property type="match status" value="2"/>
</dbReference>
<dbReference type="InterPro" id="IPR036052">
    <property type="entry name" value="TrpB-like_PALP_sf"/>
</dbReference>
<proteinExistence type="predicted"/>
<name>A0A6L8W8W2_9PROT</name>
<dbReference type="RefSeq" id="WP_161315228.1">
    <property type="nucleotide sequence ID" value="NZ_WTUW01000002.1"/>
</dbReference>
<keyword evidence="2" id="KW-0663">Pyridoxal phosphate</keyword>
<evidence type="ECO:0000313" key="4">
    <source>
        <dbReference type="EMBL" id="MZR30667.1"/>
    </source>
</evidence>
<dbReference type="PANTHER" id="PTHR42937:SF1">
    <property type="entry name" value="DIAMINOPROPIONATE AMMONIA-LYASE"/>
    <property type="match status" value="1"/>
</dbReference>
<dbReference type="GO" id="GO:0008838">
    <property type="term" value="F:diaminopropionate ammonia-lyase activity"/>
    <property type="evidence" value="ECO:0007669"/>
    <property type="project" value="UniProtKB-EC"/>
</dbReference>
<keyword evidence="5" id="KW-1185">Reference proteome</keyword>
<organism evidence="4 5">
    <name type="scientific">Sneathiella litorea</name>
    <dbReference type="NCBI Taxonomy" id="2606216"/>
    <lineage>
        <taxon>Bacteria</taxon>
        <taxon>Pseudomonadati</taxon>
        <taxon>Pseudomonadota</taxon>
        <taxon>Alphaproteobacteria</taxon>
        <taxon>Sneathiellales</taxon>
        <taxon>Sneathiellaceae</taxon>
        <taxon>Sneathiella</taxon>
    </lineage>
</organism>
<dbReference type="EC" id="4.3.1.15" evidence="4"/>
<dbReference type="NCBIfam" id="NF006058">
    <property type="entry name" value="PRK08206.1"/>
    <property type="match status" value="1"/>
</dbReference>
<comment type="caution">
    <text evidence="4">The sequence shown here is derived from an EMBL/GenBank/DDBJ whole genome shotgun (WGS) entry which is preliminary data.</text>
</comment>
<evidence type="ECO:0000313" key="5">
    <source>
        <dbReference type="Proteomes" id="UP000476030"/>
    </source>
</evidence>
<comment type="cofactor">
    <cofactor evidence="1">
        <name>pyridoxal 5'-phosphate</name>
        <dbReference type="ChEBI" id="CHEBI:597326"/>
    </cofactor>
</comment>
<dbReference type="SUPFAM" id="SSF53686">
    <property type="entry name" value="Tryptophan synthase beta subunit-like PLP-dependent enzymes"/>
    <property type="match status" value="1"/>
</dbReference>
<dbReference type="InterPro" id="IPR001926">
    <property type="entry name" value="TrpB-like_PALP"/>
</dbReference>
<dbReference type="Proteomes" id="UP000476030">
    <property type="component" value="Unassembled WGS sequence"/>
</dbReference>
<dbReference type="EMBL" id="WTUW01000002">
    <property type="protein sequence ID" value="MZR30667.1"/>
    <property type="molecule type" value="Genomic_DNA"/>
</dbReference>
<evidence type="ECO:0000256" key="1">
    <source>
        <dbReference type="ARBA" id="ARBA00001933"/>
    </source>
</evidence>
<accession>A0A6L8W8W2</accession>